<proteinExistence type="predicted"/>
<dbReference type="InterPro" id="IPR013320">
    <property type="entry name" value="ConA-like_dom_sf"/>
</dbReference>
<feature type="domain" description="Laminin G" evidence="8">
    <location>
        <begin position="185"/>
        <end position="364"/>
    </location>
</feature>
<dbReference type="Gene3D" id="2.60.120.200">
    <property type="match status" value="2"/>
</dbReference>
<dbReference type="OrthoDB" id="9026019at2759"/>
<feature type="domain" description="Laminin G" evidence="8">
    <location>
        <begin position="1"/>
        <end position="175"/>
    </location>
</feature>
<protein>
    <submittedName>
        <fullName evidence="9">CSPG4 protein</fullName>
    </submittedName>
</protein>
<feature type="repeat" description="CSPG" evidence="5">
    <location>
        <begin position="531"/>
        <end position="625"/>
    </location>
</feature>
<dbReference type="PROSITE" id="PS51854">
    <property type="entry name" value="CSPG"/>
    <property type="match status" value="11"/>
</dbReference>
<evidence type="ECO:0000313" key="9">
    <source>
        <dbReference type="EMBL" id="NWS39020.1"/>
    </source>
</evidence>
<evidence type="ECO:0000256" key="4">
    <source>
        <dbReference type="PROSITE-ProRule" id="PRU00122"/>
    </source>
</evidence>
<evidence type="ECO:0000256" key="7">
    <source>
        <dbReference type="SAM" id="Phobius"/>
    </source>
</evidence>
<name>A0A7K5F2F1_PROAR</name>
<feature type="repeat" description="CSPG" evidence="5">
    <location>
        <begin position="1815"/>
        <end position="1909"/>
    </location>
</feature>
<comment type="caution">
    <text evidence="4">Lacks conserved residue(s) required for the propagation of feature annotation.</text>
</comment>
<dbReference type="PROSITE" id="PS50025">
    <property type="entry name" value="LAM_G_DOMAIN"/>
    <property type="match status" value="2"/>
</dbReference>
<keyword evidence="1" id="KW-0732">Signal</keyword>
<reference evidence="9 10" key="1">
    <citation type="submission" date="2019-09" db="EMBL/GenBank/DDBJ databases">
        <title>Bird 10,000 Genomes (B10K) Project - Family phase.</title>
        <authorList>
            <person name="Zhang G."/>
        </authorList>
    </citation>
    <scope>NUCLEOTIDE SEQUENCE [LARGE SCALE GENOMIC DNA]</scope>
    <source>
        <strain evidence="9">B10K-DU-017-47</strain>
    </source>
</reference>
<dbReference type="Pfam" id="PF16184">
    <property type="entry name" value="Cadherin_3"/>
    <property type="match status" value="14"/>
</dbReference>
<keyword evidence="2" id="KW-0677">Repeat</keyword>
<feature type="repeat" description="CSPG" evidence="5">
    <location>
        <begin position="1561"/>
        <end position="1661"/>
    </location>
</feature>
<gene>
    <name evidence="9" type="primary">Cspg4_0</name>
    <name evidence="9" type="ORF">PROATE_R02312</name>
</gene>
<organism evidence="9 10">
    <name type="scientific">Probosciger aterrimus</name>
    <name type="common">Palm cockatoo</name>
    <dbReference type="NCBI Taxonomy" id="141839"/>
    <lineage>
        <taxon>Eukaryota</taxon>
        <taxon>Metazoa</taxon>
        <taxon>Chordata</taxon>
        <taxon>Craniata</taxon>
        <taxon>Vertebrata</taxon>
        <taxon>Euteleostomi</taxon>
        <taxon>Archelosauria</taxon>
        <taxon>Archosauria</taxon>
        <taxon>Dinosauria</taxon>
        <taxon>Saurischia</taxon>
        <taxon>Theropoda</taxon>
        <taxon>Coelurosauria</taxon>
        <taxon>Aves</taxon>
        <taxon>Neognathae</taxon>
        <taxon>Neoaves</taxon>
        <taxon>Telluraves</taxon>
        <taxon>Australaves</taxon>
        <taxon>Psittaciformes</taxon>
        <taxon>Cacatuidae</taxon>
        <taxon>Probosciger</taxon>
    </lineage>
</organism>
<feature type="region of interest" description="Disordered" evidence="6">
    <location>
        <begin position="2179"/>
        <end position="2199"/>
    </location>
</feature>
<evidence type="ECO:0000256" key="2">
    <source>
        <dbReference type="ARBA" id="ARBA00022737"/>
    </source>
</evidence>
<evidence type="ECO:0000256" key="3">
    <source>
        <dbReference type="ARBA" id="ARBA00023180"/>
    </source>
</evidence>
<accession>A0A7K5F2F1</accession>
<dbReference type="InterPro" id="IPR051561">
    <property type="entry name" value="FRAS1_ECM"/>
</dbReference>
<feature type="non-terminal residue" evidence="9">
    <location>
        <position position="2377"/>
    </location>
</feature>
<dbReference type="InterPro" id="IPR039005">
    <property type="entry name" value="CSPG_rpt"/>
</dbReference>
<dbReference type="SMART" id="SM00282">
    <property type="entry name" value="LamG"/>
    <property type="match status" value="2"/>
</dbReference>
<dbReference type="GO" id="GO:0009653">
    <property type="term" value="P:anatomical structure morphogenesis"/>
    <property type="evidence" value="ECO:0007669"/>
    <property type="project" value="TreeGrafter"/>
</dbReference>
<feature type="repeat" description="CSPG" evidence="5">
    <location>
        <begin position="1454"/>
        <end position="1544"/>
    </location>
</feature>
<keyword evidence="7" id="KW-0472">Membrane</keyword>
<dbReference type="EMBL" id="VYZH01000305">
    <property type="protein sequence ID" value="NWS39020.1"/>
    <property type="molecule type" value="Genomic_DNA"/>
</dbReference>
<evidence type="ECO:0000259" key="8">
    <source>
        <dbReference type="PROSITE" id="PS50025"/>
    </source>
</evidence>
<feature type="repeat" description="CSPG" evidence="5">
    <location>
        <begin position="1339"/>
        <end position="1430"/>
    </location>
</feature>
<comment type="caution">
    <text evidence="9">The sequence shown here is derived from an EMBL/GenBank/DDBJ whole genome shotgun (WGS) entry which is preliminary data.</text>
</comment>
<feature type="repeat" description="CSPG" evidence="5">
    <location>
        <begin position="873"/>
        <end position="967"/>
    </location>
</feature>
<feature type="non-terminal residue" evidence="9">
    <location>
        <position position="1"/>
    </location>
</feature>
<keyword evidence="3" id="KW-0325">Glycoprotein</keyword>
<dbReference type="InterPro" id="IPR001791">
    <property type="entry name" value="Laminin_G"/>
</dbReference>
<keyword evidence="7" id="KW-1133">Transmembrane helix</keyword>
<evidence type="ECO:0000256" key="1">
    <source>
        <dbReference type="ARBA" id="ARBA00022729"/>
    </source>
</evidence>
<feature type="repeat" description="CSPG" evidence="5">
    <location>
        <begin position="1686"/>
        <end position="1785"/>
    </location>
</feature>
<sequence>LSVSFYGDSFVELNMVEASSQISLRLRFRTSKPHGLLFLAAGKKSYCLMELHSGYLELRINFGVGERVLHSQQRSQLNDLAWHLVELHHEHDNVTLVIDKHDTSSAKMPGIFCELNIDYGFYIGGTSKLDVPYLPGALPGFRGCIDDVSFNQLDILMPLRPSPGFKNVHEVSVGCSDEFFAGEDEPISFFSSRSYVSFPSWNVDDEGILEYTLQTSATRGLLLYHAGQVGDFIAMEMENGLIKAHVGKFKSRTQLSSHKSVNDGHWHYIKLKFTAEYLQLTLDEETVKKSLPPYSKLPLLEGSLFVGGVDDSTRSEVIKLELVSVSGKHARGGSFKGCIRDLKTNSEKKSLKNVLVTKDISAGCETESAFNTNLSLEMAVKNPIVKAVPMFAISSESFVSPGKEDKSHFLVLSNLIVLEGGQASLESKHIEVSLDFQELGIHQSQILFEIKKTPSHGDLKLDVEPAREVNTFTLQDIRQGKILYVHDGSEDTYDYFNFSISTSSEKIVPPYLHGSEQHVFSITVTPVNDAPEITLPNGNLLLLLENSKKRLTSDLIKVLDKDTDPVGLSLSVLGNLNADAGYLEDSKHPGKAITTFSNEDLREGTVFFVHTGVKNSRIVLRASDGEKVSNTVVLRVMAVPLDYRVVNNSGIKLLQGVTALITPRHLAVKTNANLQELEIRYEITEPPRFGEVQRQHSRGEWKRVNSFSQRSLERSRVRYCSTFKEIQLGNVTDQFKFKVSIGNRMSEEHMFPIKVKWLRYRLSKHAPLEIEKSKKYLNSDNLFAVIVDLEIPEDDLHFKVLSLPKKGQILLNDQPLEKGSVFSQKDITDQKVAYELNCRYHEDNIDSFHFLISTKYLESNVYSFEVYIKSDLRNIILTNNGLRVTEGEGELITSTELFVQTSDNKTFQYKVIQFPKHGRLKLINFSGSFESNDNLTSFTNKDITNKSLMYVHDDSETVFDEFLVRAFSSSEESGKWTNFDPEVEPLSVEIRFNISVQLKNDEKPVRVIDKIFNVVRNGQRLLTLADLRYHDPDSDFDDGQLLYTRRGISNGDLVLTNDTSQRLYQFRQVDLEQNQVLFIHRGMDFGRFVLFVTDGKHYTSLLLEVSATDPYVRLANNTGLLVQKGKEETVTTANLSAITNQDIRNDHELTYEIFSFPKYGRICVNNLLMDAFSQLDLIKGYVTYRHDDSSNFIDTFNFTVHARDVHLDAGVHVRIYLESHQWPPTTVNKNSLLVEEGKPVKISKGKLQVVHENSSPSEIVFTVRQFPVHGYIQKFSSEESYFSADQRPVLSFTQQDVDEGKVQYVQTVPDQLDDRFSLDVTNGVRTVSGIEISIDIIPRMISLEVQNFTVIEGGSKALVEDYLKISSRHFAGLSCEFVLTEQPKHGYVENSRVPGIKLTTFTRKQVEQELIYYVHDDSEELMDNFTVIVNNTELWKQSLPKTVFVTVTAINDEVPVIKVNRILRVWVGSVTEITIDDLCAEDKDSSPSELIYSITPPSNGHLALKSSPNKSIFSFTQAHIIEGQLVFVHNGAMSGGFNFQVTDGLNFAPRQIFSITAQTLVISLEVNKGLGVFPGSRKRISRHDLKAVTSDVTNAGNRTITYMIVTSPKLGRLIRVNSDNTTQEILSFTQSMVDEGVIMYEHLHAEPAGWSAEDFFTFTVSSPPSALDLQVFHIVISYEITRHDQNSRLLANTGATVQEGGSVLINRTDLDASNLLVKLPKVQRSTYEVWYQVVSLPQHGIVVVGERNITKEKPNFSQYILNKFGIVYIHDNSESLKDNFTFAVWLNLKSKSVTKPHGEVLEEMFNITVVPVNDQAPELKTKRLHLKVLQGDVSVLGSENLKVEDLDNAPVELKYTIVNNPNNGYLAMKSNLSVSINDFTQADVDSGKVWFVQDGSSSSGVFYFSVTDGKHRPLYKLFSLEVIPITLVLINLTSVALPQGQTSVTITNVQLSAVTNGKSTNIMYEVTQPLKYGQLMIGNEQVTKFEQADLYSGKLSYHLKNLTASKEVLEFMLFTTECSLTGQVLNITVKPLVQVVCDMQISNQAAYKFRSSDLDASELANLTNSNPIFEVIVPPSHGRIVKKRFVNDVVFEDIQTFTQSDIDSGVVLLDINTNMTGIDLLNDSFTYILRADAVQPAIGCFQYSIVPHSPPLVQGFTTEVPSITSMTTLKIHATSKGKAAAPFQNGEPTEAQQKTESTMWPGQNRWGNLHEEGPLLNLAMGTSGSAATKTTAQGNARSPRDQAGQSSNPWYIIIPLVLVSVLLIVAVVSVCILLMCQKKEKTKPLIKSQTGPVLSSPDPCLEQSLTVPSVTVTPLLKGVEINTASPFVAIRHEQLLPAVVSFAVEQSAQNSWLNLDPEMIQYCRKTNPTLKRNQYWV</sequence>
<evidence type="ECO:0000256" key="6">
    <source>
        <dbReference type="SAM" id="MobiDB-lite"/>
    </source>
</evidence>
<feature type="repeat" description="CSPG" evidence="5">
    <location>
        <begin position="1223"/>
        <end position="1321"/>
    </location>
</feature>
<dbReference type="PANTHER" id="PTHR45739">
    <property type="entry name" value="MATRIX PROTEIN, PUTATIVE-RELATED"/>
    <property type="match status" value="1"/>
</dbReference>
<keyword evidence="10" id="KW-1185">Reference proteome</keyword>
<feature type="transmembrane region" description="Helical" evidence="7">
    <location>
        <begin position="2250"/>
        <end position="2276"/>
    </location>
</feature>
<feature type="region of interest" description="Disordered" evidence="6">
    <location>
        <begin position="2224"/>
        <end position="2244"/>
    </location>
</feature>
<feature type="repeat" description="CSPG" evidence="5">
    <location>
        <begin position="406"/>
        <end position="501"/>
    </location>
</feature>
<feature type="compositionally biased region" description="Polar residues" evidence="6">
    <location>
        <begin position="2186"/>
        <end position="2199"/>
    </location>
</feature>
<feature type="repeat" description="CSPG" evidence="5">
    <location>
        <begin position="642"/>
        <end position="740"/>
    </location>
</feature>
<dbReference type="SUPFAM" id="SSF49899">
    <property type="entry name" value="Concanavalin A-like lectins/glucanases"/>
    <property type="match status" value="2"/>
</dbReference>
<dbReference type="Proteomes" id="UP000562415">
    <property type="component" value="Unassembled WGS sequence"/>
</dbReference>
<keyword evidence="7" id="KW-0812">Transmembrane</keyword>
<evidence type="ECO:0000313" key="10">
    <source>
        <dbReference type="Proteomes" id="UP000562415"/>
    </source>
</evidence>
<dbReference type="CDD" id="cd00110">
    <property type="entry name" value="LamG"/>
    <property type="match status" value="2"/>
</dbReference>
<evidence type="ECO:0000256" key="5">
    <source>
        <dbReference type="PROSITE-ProRule" id="PRU01201"/>
    </source>
</evidence>
<feature type="repeat" description="CSPG" evidence="5">
    <location>
        <begin position="1111"/>
        <end position="1201"/>
    </location>
</feature>
<dbReference type="PANTHER" id="PTHR45739:SF14">
    <property type="entry name" value="CHONDROITIN SULFATE PROTEOGLYCAN 4"/>
    <property type="match status" value="1"/>
</dbReference>
<dbReference type="Pfam" id="PF02210">
    <property type="entry name" value="Laminin_G_2"/>
    <property type="match status" value="2"/>
</dbReference>